<dbReference type="Proteomes" id="UP000301737">
    <property type="component" value="Unassembled WGS sequence"/>
</dbReference>
<dbReference type="AlphaFoldDB" id="A0A4C2E0T8"/>
<feature type="compositionally biased region" description="Acidic residues" evidence="2">
    <location>
        <begin position="13"/>
        <end position="33"/>
    </location>
</feature>
<dbReference type="Gene3D" id="3.30.420.580">
    <property type="match status" value="1"/>
</dbReference>
<dbReference type="Pfam" id="PF00022">
    <property type="entry name" value="Actin"/>
    <property type="match status" value="1"/>
</dbReference>
<feature type="region of interest" description="Disordered" evidence="2">
    <location>
        <begin position="1"/>
        <end position="130"/>
    </location>
</feature>
<gene>
    <name evidence="3" type="primary">ARP8</name>
    <name evidence="3" type="ORF">ZYGM_002161</name>
</gene>
<dbReference type="PANTHER" id="PTHR11937">
    <property type="entry name" value="ACTIN"/>
    <property type="match status" value="1"/>
</dbReference>
<feature type="region of interest" description="Disordered" evidence="2">
    <location>
        <begin position="764"/>
        <end position="783"/>
    </location>
</feature>
<proteinExistence type="inferred from homology"/>
<dbReference type="Gene3D" id="3.90.640.10">
    <property type="entry name" value="Actin, Chain A, domain 4"/>
    <property type="match status" value="1"/>
</dbReference>
<organism evidence="3 4">
    <name type="scientific">Zygosaccharomyces mellis</name>
    <dbReference type="NCBI Taxonomy" id="42258"/>
    <lineage>
        <taxon>Eukaryota</taxon>
        <taxon>Fungi</taxon>
        <taxon>Dikarya</taxon>
        <taxon>Ascomycota</taxon>
        <taxon>Saccharomycotina</taxon>
        <taxon>Saccharomycetes</taxon>
        <taxon>Saccharomycetales</taxon>
        <taxon>Saccharomycetaceae</taxon>
        <taxon>Zygosaccharomyces</taxon>
    </lineage>
</organism>
<dbReference type="SMART" id="SM00268">
    <property type="entry name" value="ACTIN"/>
    <property type="match status" value="1"/>
</dbReference>
<sequence length="867" mass="98814">MSQEAESGPIYEEPIDIPLEEEDDDEEDEVDEVAESHTPSTTQEKLRAEAEGHEDAEEDEDMDTIHANASRSGTSTPLGNANAGAGDDDEMEEEELDEDDGDEHGRKRDAQGKFKKYPKLDPAKAPPGKKVPLHLLEKRRLGRIKAAEEFARKLKQIGIEKVESNTLPPTGLFQPMILINQKNYSSDYLKKDEQVFALRDRKVLRNNTQVPSMANTPDVTDLKRDNGNVAEQNEAIGEEDIDLSDANTTMVIHPGSNSLKIGFAKDESPFVIPCCVAIPKSELKGQVPVNEEKQRAYNRDQPTEFHEIKSEIQHSFRERMRFYKRKVQPNAHEQVVNYNKLSKPELIEDKNDYNRVNWITNPDRRYYGEDALKCSKEHFVVRYPVVKGGSFNISSPDYRSLQDLMGDFTGLLEHVLRSPKFQLKRSQFTQYKVVLVIPDLFEKSHVETLIRCLITEMQFQAVAIIQESLATCYGAGISSSTCVVNVGATQTRVACVDEGTVLQDSCITLDYGSDDITKLFALFLLQSEFPYQDWDIESTHGWYLAEELKKKFTTFQDASVTVQLYNFVKRIPGQQAEKFDFKVFDEVILAPLSLFYPDIVAQLRNELRPPSPNEKVKSELPISRDVFTDNLDDWRSLSQAECLDNQLYCGNQDEFQTLCRILDTPSRLDELQTEHRLEPDPRQNYAPLEKAIVQSITNACLSFDISKMSSFYSNILVCGGGSNIPSFDFILTDRINIWRPRLLSHTSFPDLYKKLSKQIKDIKNSVKNGEGKSSGPQEDEQLKEKVREVIRRELERYNEHIESPNNVDHLLPVSVLPPPKDLDPSMLIWKGASVLAQIKLVEELYLTGADWDMHGSRILQYKCIFTY</sequence>
<dbReference type="OrthoDB" id="5572108at2759"/>
<dbReference type="Gene3D" id="3.30.420.40">
    <property type="match status" value="1"/>
</dbReference>
<feature type="compositionally biased region" description="Acidic residues" evidence="2">
    <location>
        <begin position="86"/>
        <end position="102"/>
    </location>
</feature>
<comment type="similarity">
    <text evidence="1">Belongs to the actin family.</text>
</comment>
<reference evidence="3 4" key="1">
    <citation type="submission" date="2019-01" db="EMBL/GenBank/DDBJ databases">
        <title>Draft Genome Sequencing of Zygosaccharomyces mellis Ca-7.</title>
        <authorList>
            <person name="Shiwa Y."/>
            <person name="Kanesaki Y."/>
            <person name="Ishige T."/>
            <person name="Mura K."/>
            <person name="Hori T."/>
            <person name="Tamura T."/>
        </authorList>
    </citation>
    <scope>NUCLEOTIDE SEQUENCE [LARGE SCALE GENOMIC DNA]</scope>
    <source>
        <strain evidence="3 4">Ca-7</strain>
    </source>
</reference>
<feature type="compositionally biased region" description="Basic and acidic residues" evidence="2">
    <location>
        <begin position="103"/>
        <end position="122"/>
    </location>
</feature>
<dbReference type="InterPro" id="IPR004000">
    <property type="entry name" value="Actin"/>
</dbReference>
<evidence type="ECO:0000313" key="3">
    <source>
        <dbReference type="EMBL" id="GCE97820.1"/>
    </source>
</evidence>
<dbReference type="InterPro" id="IPR043129">
    <property type="entry name" value="ATPase_NBD"/>
</dbReference>
<feature type="compositionally biased region" description="Polar residues" evidence="2">
    <location>
        <begin position="67"/>
        <end position="79"/>
    </location>
</feature>
<comment type="caution">
    <text evidence="3">The sequence shown here is derived from an EMBL/GenBank/DDBJ whole genome shotgun (WGS) entry which is preliminary data.</text>
</comment>
<accession>A0A4C2E0T8</accession>
<feature type="compositionally biased region" description="Basic and acidic residues" evidence="2">
    <location>
        <begin position="44"/>
        <end position="53"/>
    </location>
</feature>
<evidence type="ECO:0000256" key="2">
    <source>
        <dbReference type="SAM" id="MobiDB-lite"/>
    </source>
</evidence>
<dbReference type="CDD" id="cd10206">
    <property type="entry name" value="ASKHA_NBD_Arp8-like"/>
    <property type="match status" value="1"/>
</dbReference>
<evidence type="ECO:0000313" key="4">
    <source>
        <dbReference type="Proteomes" id="UP000301737"/>
    </source>
</evidence>
<evidence type="ECO:0000256" key="1">
    <source>
        <dbReference type="RuleBase" id="RU000487"/>
    </source>
</evidence>
<name>A0A4C2E0T8_9SACH</name>
<protein>
    <submittedName>
        <fullName evidence="3">Actin-like protein arp8</fullName>
    </submittedName>
</protein>
<dbReference type="EMBL" id="BIMX01000003">
    <property type="protein sequence ID" value="GCE97820.1"/>
    <property type="molecule type" value="Genomic_DNA"/>
</dbReference>
<dbReference type="SUPFAM" id="SSF53067">
    <property type="entry name" value="Actin-like ATPase domain"/>
    <property type="match status" value="2"/>
</dbReference>
<keyword evidence="4" id="KW-1185">Reference proteome</keyword>